<sequence length="372" mass="37681">MAAAITRRSLLAVMGAGLGAVLVGCDSEPTSPEATATPGPTQPDEPAASPSQPADTEVLLLALARARELADRCRAITGAEGAARAMQTQVQGSLDEQAQVLADVLRAGNVAVPEPTTPSPTPQDADRATTTSTPTGDAATATSAPGDASTGDDGTGDDDATGDAEERTSGPSPAAQAAQALQQLGRAALDDVSPAALNALAEVSRANLPMLIALTAQRGAMAHLFGQEPSWPNLTGPTEAAANNLLNVYRPAVYGFEVIAARSHNDERAAYRTVLGPLRTFTRQLTELAGKAAAPAPLGYGLPQDVDSATARGTLAGELMATLPPSIMAQTAAFSGDEAAVAGSVRLLADAVRLAQPWNPVTAFPGMRVPGA</sequence>
<protein>
    <submittedName>
        <fullName evidence="2">DUF4439 domain-containing protein</fullName>
    </submittedName>
</protein>
<organism evidence="2 3">
    <name type="scientific">Ornithinimicrobium cryptoxanthini</name>
    <dbReference type="NCBI Taxonomy" id="2934161"/>
    <lineage>
        <taxon>Bacteria</taxon>
        <taxon>Bacillati</taxon>
        <taxon>Actinomycetota</taxon>
        <taxon>Actinomycetes</taxon>
        <taxon>Micrococcales</taxon>
        <taxon>Ornithinimicrobiaceae</taxon>
        <taxon>Ornithinimicrobium</taxon>
    </lineage>
</organism>
<reference evidence="2" key="1">
    <citation type="submission" date="2022-06" db="EMBL/GenBank/DDBJ databases">
        <title>Ornithinimicrobium JY.X270.</title>
        <authorList>
            <person name="Huang Y."/>
        </authorList>
    </citation>
    <scope>NUCLEOTIDE SEQUENCE</scope>
    <source>
        <strain evidence="2">JY.X270</strain>
    </source>
</reference>
<evidence type="ECO:0000313" key="2">
    <source>
        <dbReference type="EMBL" id="USQ75150.1"/>
    </source>
</evidence>
<accession>A0ABY4YEZ9</accession>
<proteinExistence type="predicted"/>
<dbReference type="InterPro" id="IPR012347">
    <property type="entry name" value="Ferritin-like"/>
</dbReference>
<feature type="region of interest" description="Disordered" evidence="1">
    <location>
        <begin position="111"/>
        <end position="179"/>
    </location>
</feature>
<evidence type="ECO:0000256" key="1">
    <source>
        <dbReference type="SAM" id="MobiDB-lite"/>
    </source>
</evidence>
<feature type="compositionally biased region" description="Low complexity" evidence="1">
    <location>
        <begin position="128"/>
        <end position="152"/>
    </location>
</feature>
<dbReference type="RefSeq" id="WP_252619324.1">
    <property type="nucleotide sequence ID" value="NZ_CP099490.1"/>
</dbReference>
<dbReference type="Proteomes" id="UP001056535">
    <property type="component" value="Chromosome"/>
</dbReference>
<dbReference type="InterPro" id="IPR006311">
    <property type="entry name" value="TAT_signal"/>
</dbReference>
<feature type="region of interest" description="Disordered" evidence="1">
    <location>
        <begin position="27"/>
        <end position="55"/>
    </location>
</feature>
<gene>
    <name evidence="2" type="ORF">NF557_10940</name>
</gene>
<dbReference type="PROSITE" id="PS51257">
    <property type="entry name" value="PROKAR_LIPOPROTEIN"/>
    <property type="match status" value="1"/>
</dbReference>
<keyword evidence="3" id="KW-1185">Reference proteome</keyword>
<dbReference type="PROSITE" id="PS51318">
    <property type="entry name" value="TAT"/>
    <property type="match status" value="1"/>
</dbReference>
<evidence type="ECO:0000313" key="3">
    <source>
        <dbReference type="Proteomes" id="UP001056535"/>
    </source>
</evidence>
<feature type="compositionally biased region" description="Acidic residues" evidence="1">
    <location>
        <begin position="154"/>
        <end position="163"/>
    </location>
</feature>
<dbReference type="Gene3D" id="1.20.1260.10">
    <property type="match status" value="1"/>
</dbReference>
<name>A0ABY4YEZ9_9MICO</name>
<dbReference type="EMBL" id="CP099490">
    <property type="protein sequence ID" value="USQ75150.1"/>
    <property type="molecule type" value="Genomic_DNA"/>
</dbReference>